<keyword evidence="3" id="KW-0274">FAD</keyword>
<comment type="similarity">
    <text evidence="1">Belongs to the PheA/TfdB FAD monooxygenase family.</text>
</comment>
<keyword evidence="2" id="KW-0285">Flavoprotein</keyword>
<dbReference type="Pfam" id="PF01494">
    <property type="entry name" value="FAD_binding_3"/>
    <property type="match status" value="1"/>
</dbReference>
<dbReference type="RefSeq" id="XP_022395864.1">
    <property type="nucleotide sequence ID" value="XM_022543908.1"/>
</dbReference>
<dbReference type="GO" id="GO:0016709">
    <property type="term" value="F:oxidoreductase activity, acting on paired donors, with incorporation or reduction of molecular oxygen, NAD(P)H as one donor, and incorporation of one atom of oxygen"/>
    <property type="evidence" value="ECO:0007669"/>
    <property type="project" value="UniProtKB-ARBA"/>
</dbReference>
<dbReference type="STRING" id="1160497.A0A1L9V5I4"/>
<dbReference type="PROSITE" id="PS51257">
    <property type="entry name" value="PROKAR_LIPOPROTEIN"/>
    <property type="match status" value="1"/>
</dbReference>
<dbReference type="VEuPathDB" id="FungiDB:ASPGLDRAFT_30068"/>
<dbReference type="GO" id="GO:0071949">
    <property type="term" value="F:FAD binding"/>
    <property type="evidence" value="ECO:0007669"/>
    <property type="project" value="InterPro"/>
</dbReference>
<evidence type="ECO:0000313" key="7">
    <source>
        <dbReference type="Proteomes" id="UP000184300"/>
    </source>
</evidence>
<dbReference type="PANTHER" id="PTHR43004:SF7">
    <property type="entry name" value="P-HYDROXYBENZOATE-M-HYDROXYLASE"/>
    <property type="match status" value="1"/>
</dbReference>
<evidence type="ECO:0000256" key="4">
    <source>
        <dbReference type="ARBA" id="ARBA00023002"/>
    </source>
</evidence>
<dbReference type="AlphaFoldDB" id="A0A1L9V5I4"/>
<evidence type="ECO:0000256" key="3">
    <source>
        <dbReference type="ARBA" id="ARBA00022827"/>
    </source>
</evidence>
<evidence type="ECO:0000256" key="2">
    <source>
        <dbReference type="ARBA" id="ARBA00022630"/>
    </source>
</evidence>
<evidence type="ECO:0000256" key="1">
    <source>
        <dbReference type="ARBA" id="ARBA00007801"/>
    </source>
</evidence>
<sequence>MLEKYDIVIVGAGPVGLMLSACLSRLGSYKIKHIDNRAEPTAIGRADGIQARTLDVLQSMGLKRPIWAFNPGLIYEVAFWGATPDGNGIQCTGTSKSYPDHIDTRYPFTTILHQGRIEGIFLEDLRSRGVEVQRPWTIKAYRYHGQDPEYPVDIDLERLDSFETETVRTKYLFGADGARSAVRELLKIPMIYKDPTVHFSIVFNLQRAGVELASLPETFVPYRYHVYSDESRGRKSHTGGQGMAHAKMGFDSREGGVVVVRPDGYVRCIVKLIEGRKVAKALDRYFSGFVPSILINEPIQSML</sequence>
<dbReference type="InterPro" id="IPR036188">
    <property type="entry name" value="FAD/NAD-bd_sf"/>
</dbReference>
<dbReference type="Proteomes" id="UP000184300">
    <property type="component" value="Unassembled WGS sequence"/>
</dbReference>
<proteinExistence type="inferred from homology"/>
<dbReference type="InterPro" id="IPR002938">
    <property type="entry name" value="FAD-bd"/>
</dbReference>
<accession>A0A1L9V5I4</accession>
<feature type="domain" description="FAD-binding" evidence="5">
    <location>
        <begin position="5"/>
        <end position="202"/>
    </location>
</feature>
<dbReference type="SUPFAM" id="SSF51905">
    <property type="entry name" value="FAD/NAD(P)-binding domain"/>
    <property type="match status" value="1"/>
</dbReference>
<dbReference type="EMBL" id="KV878921">
    <property type="protein sequence ID" value="OJJ79166.1"/>
    <property type="molecule type" value="Genomic_DNA"/>
</dbReference>
<dbReference type="Gene3D" id="3.50.50.60">
    <property type="entry name" value="FAD/NAD(P)-binding domain"/>
    <property type="match status" value="1"/>
</dbReference>
<reference evidence="7" key="1">
    <citation type="journal article" date="2017" name="Genome Biol.">
        <title>Comparative genomics reveals high biological diversity and specific adaptations in the industrially and medically important fungal genus Aspergillus.</title>
        <authorList>
            <person name="de Vries R.P."/>
            <person name="Riley R."/>
            <person name="Wiebenga A."/>
            <person name="Aguilar-Osorio G."/>
            <person name="Amillis S."/>
            <person name="Uchima C.A."/>
            <person name="Anderluh G."/>
            <person name="Asadollahi M."/>
            <person name="Askin M."/>
            <person name="Barry K."/>
            <person name="Battaglia E."/>
            <person name="Bayram O."/>
            <person name="Benocci T."/>
            <person name="Braus-Stromeyer S.A."/>
            <person name="Caldana C."/>
            <person name="Canovas D."/>
            <person name="Cerqueira G.C."/>
            <person name="Chen F."/>
            <person name="Chen W."/>
            <person name="Choi C."/>
            <person name="Clum A."/>
            <person name="Dos Santos R.A."/>
            <person name="Damasio A.R."/>
            <person name="Diallinas G."/>
            <person name="Emri T."/>
            <person name="Fekete E."/>
            <person name="Flipphi M."/>
            <person name="Freyberg S."/>
            <person name="Gallo A."/>
            <person name="Gournas C."/>
            <person name="Habgood R."/>
            <person name="Hainaut M."/>
            <person name="Harispe M.L."/>
            <person name="Henrissat B."/>
            <person name="Hilden K.S."/>
            <person name="Hope R."/>
            <person name="Hossain A."/>
            <person name="Karabika E."/>
            <person name="Karaffa L."/>
            <person name="Karanyi Z."/>
            <person name="Krasevec N."/>
            <person name="Kuo A."/>
            <person name="Kusch H."/>
            <person name="LaButti K."/>
            <person name="Lagendijk E.L."/>
            <person name="Lapidus A."/>
            <person name="Levasseur A."/>
            <person name="Lindquist E."/>
            <person name="Lipzen A."/>
            <person name="Logrieco A.F."/>
            <person name="MacCabe A."/>
            <person name="Maekelae M.R."/>
            <person name="Malavazi I."/>
            <person name="Melin P."/>
            <person name="Meyer V."/>
            <person name="Mielnichuk N."/>
            <person name="Miskei M."/>
            <person name="Molnar A.P."/>
            <person name="Mule G."/>
            <person name="Ngan C.Y."/>
            <person name="Orejas M."/>
            <person name="Orosz E."/>
            <person name="Ouedraogo J.P."/>
            <person name="Overkamp K.M."/>
            <person name="Park H.-S."/>
            <person name="Perrone G."/>
            <person name="Piumi F."/>
            <person name="Punt P.J."/>
            <person name="Ram A.F."/>
            <person name="Ramon A."/>
            <person name="Rauscher S."/>
            <person name="Record E."/>
            <person name="Riano-Pachon D.M."/>
            <person name="Robert V."/>
            <person name="Roehrig J."/>
            <person name="Ruller R."/>
            <person name="Salamov A."/>
            <person name="Salih N.S."/>
            <person name="Samson R.A."/>
            <person name="Sandor E."/>
            <person name="Sanguinetti M."/>
            <person name="Schuetze T."/>
            <person name="Sepcic K."/>
            <person name="Shelest E."/>
            <person name="Sherlock G."/>
            <person name="Sophianopoulou V."/>
            <person name="Squina F.M."/>
            <person name="Sun H."/>
            <person name="Susca A."/>
            <person name="Todd R.B."/>
            <person name="Tsang A."/>
            <person name="Unkles S.E."/>
            <person name="van de Wiele N."/>
            <person name="van Rossen-Uffink D."/>
            <person name="Oliveira J.V."/>
            <person name="Vesth T.C."/>
            <person name="Visser J."/>
            <person name="Yu J.-H."/>
            <person name="Zhou M."/>
            <person name="Andersen M.R."/>
            <person name="Archer D.B."/>
            <person name="Baker S.E."/>
            <person name="Benoit I."/>
            <person name="Brakhage A.A."/>
            <person name="Braus G.H."/>
            <person name="Fischer R."/>
            <person name="Frisvad J.C."/>
            <person name="Goldman G.H."/>
            <person name="Houbraken J."/>
            <person name="Oakley B."/>
            <person name="Pocsi I."/>
            <person name="Scazzocchio C."/>
            <person name="Seiboth B."/>
            <person name="vanKuyk P.A."/>
            <person name="Wortman J."/>
            <person name="Dyer P.S."/>
            <person name="Grigoriev I.V."/>
        </authorList>
    </citation>
    <scope>NUCLEOTIDE SEQUENCE [LARGE SCALE GENOMIC DNA]</scope>
    <source>
        <strain evidence="7">CBS 516.65</strain>
    </source>
</reference>
<dbReference type="GeneID" id="34460169"/>
<name>A0A1L9V5I4_ASPGL</name>
<dbReference type="PRINTS" id="PR00420">
    <property type="entry name" value="RNGMNOXGNASE"/>
</dbReference>
<organism evidence="6 7">
    <name type="scientific">Aspergillus glaucus CBS 516.65</name>
    <dbReference type="NCBI Taxonomy" id="1160497"/>
    <lineage>
        <taxon>Eukaryota</taxon>
        <taxon>Fungi</taxon>
        <taxon>Dikarya</taxon>
        <taxon>Ascomycota</taxon>
        <taxon>Pezizomycotina</taxon>
        <taxon>Eurotiomycetes</taxon>
        <taxon>Eurotiomycetidae</taxon>
        <taxon>Eurotiales</taxon>
        <taxon>Aspergillaceae</taxon>
        <taxon>Aspergillus</taxon>
        <taxon>Aspergillus subgen. Aspergillus</taxon>
    </lineage>
</organism>
<dbReference type="PANTHER" id="PTHR43004">
    <property type="entry name" value="TRK SYSTEM POTASSIUM UPTAKE PROTEIN"/>
    <property type="match status" value="1"/>
</dbReference>
<dbReference type="Gene3D" id="3.30.9.10">
    <property type="entry name" value="D-Amino Acid Oxidase, subunit A, domain 2"/>
    <property type="match status" value="1"/>
</dbReference>
<dbReference type="InterPro" id="IPR036249">
    <property type="entry name" value="Thioredoxin-like_sf"/>
</dbReference>
<dbReference type="InterPro" id="IPR050641">
    <property type="entry name" value="RIFMO-like"/>
</dbReference>
<dbReference type="OrthoDB" id="1716816at2759"/>
<keyword evidence="7" id="KW-1185">Reference proteome</keyword>
<gene>
    <name evidence="6" type="ORF">ASPGLDRAFT_30068</name>
</gene>
<evidence type="ECO:0000259" key="5">
    <source>
        <dbReference type="Pfam" id="PF01494"/>
    </source>
</evidence>
<dbReference type="SUPFAM" id="SSF52833">
    <property type="entry name" value="Thioredoxin-like"/>
    <property type="match status" value="1"/>
</dbReference>
<evidence type="ECO:0000313" key="6">
    <source>
        <dbReference type="EMBL" id="OJJ79166.1"/>
    </source>
</evidence>
<protein>
    <recommendedName>
        <fullName evidence="5">FAD-binding domain-containing protein</fullName>
    </recommendedName>
</protein>
<keyword evidence="4" id="KW-0560">Oxidoreductase</keyword>